<dbReference type="NCBIfam" id="TIGR01782">
    <property type="entry name" value="TonB-Xanth-Caul"/>
    <property type="match status" value="1"/>
</dbReference>
<feature type="domain" description="TonB-dependent receptor-like beta-barrel" evidence="7">
    <location>
        <begin position="377"/>
        <end position="792"/>
    </location>
</feature>
<dbReference type="RefSeq" id="WP_394514540.1">
    <property type="nucleotide sequence ID" value="NZ_JBIGHX010000012.1"/>
</dbReference>
<protein>
    <submittedName>
        <fullName evidence="9">TonB-dependent receptor</fullName>
    </submittedName>
</protein>
<keyword evidence="6" id="KW-0732">Signal</keyword>
<organism evidence="9 10">
    <name type="scientific">Pelomonas lactea</name>
    <dbReference type="NCBI Taxonomy" id="3299030"/>
    <lineage>
        <taxon>Bacteria</taxon>
        <taxon>Pseudomonadati</taxon>
        <taxon>Pseudomonadota</taxon>
        <taxon>Betaproteobacteria</taxon>
        <taxon>Burkholderiales</taxon>
        <taxon>Sphaerotilaceae</taxon>
        <taxon>Roseateles</taxon>
    </lineage>
</organism>
<comment type="caution">
    <text evidence="9">The sequence shown here is derived from an EMBL/GenBank/DDBJ whole genome shotgun (WGS) entry which is preliminary data.</text>
</comment>
<feature type="chain" id="PRO_5045734248" evidence="6">
    <location>
        <begin position="25"/>
        <end position="826"/>
    </location>
</feature>
<evidence type="ECO:0000313" key="9">
    <source>
        <dbReference type="EMBL" id="MFG6464867.1"/>
    </source>
</evidence>
<dbReference type="InterPro" id="IPR000531">
    <property type="entry name" value="Beta-barrel_TonB"/>
</dbReference>
<keyword evidence="5" id="KW-0798">TonB box</keyword>
<keyword evidence="4" id="KW-0998">Cell outer membrane</keyword>
<dbReference type="EMBL" id="JBIGHX010000012">
    <property type="protein sequence ID" value="MFG6464867.1"/>
    <property type="molecule type" value="Genomic_DNA"/>
</dbReference>
<dbReference type="Pfam" id="PF00593">
    <property type="entry name" value="TonB_dep_Rec_b-barrel"/>
    <property type="match status" value="1"/>
</dbReference>
<sequence length="826" mass="88132">MHHLHLPRPSLLALSLGLAFSAQAQTQTTAPQQLDTIVITGQRASLQSALDKQRAAQGVLSVVHADGIGQLPDDNAAEALARLPGVTVERDQGEGRFVRVRGLGSDYNTVSINGATVPASEAGRRAPGLDVVPAGLIRSLEVNKTLTPDVDASSLGGSVRVNTLTAFDVKGRLLSAELGANHDTNLGRTRPRAGLTFADRFADGTLGLAVALSSDQRRFASDNVETGGAWDAGKLASFELRRYTILRSRVGAAASLDWRPAAGRQLYLRGFSSRFTDEETRQSMKVAFSAPQAAGSTGGGTVSRGLKDRREVARTSSLALGGELDVAGWQASAETGVGRAGESTPSALSSSAFDAKFTGLGFTDGERPVLQGPATLQDATLYKLNNFKIGDSEARDRVEHLKLDVKRGVELGGGDELEFKLGAKATRRHKDNQQETWKLKGKTIGTPTFSAISGNDVVDYPWSAIGPAGDAVKARALWQGVDLAGSRDAADSVTGDFDIKEDVDAAYAQATWERGGLQLLGGVRVERIGFHARGMALKDGAPSPVAVDTRSTHWLPALLLRQDLGGQLLARAAFTNSLVRPSFEQLSPGMVVDGDEAELGNPRLRPLRSRNLDVGIEQGLGRDGTLSAYVFAKRIRDFAFQTDLAGSAGWESFGQVNTFANGSSAKLHGVELAYAQALRSLPAPFNGLIVGANATFVSSKARVGGYDGGVWKSREISLPSQSDRSFNLSLGWEGHGVNTRLALNQQSSYLIEVGSVFDPAHDLRVDGQKRLDFSFKYAVSKQLEIAVDAANLTNQAYYVYQATPAQNAQYERYGRSVKLGLKWSLN</sequence>
<evidence type="ECO:0000259" key="7">
    <source>
        <dbReference type="Pfam" id="PF00593"/>
    </source>
</evidence>
<name>A0ABW7GSR3_9BURK</name>
<evidence type="ECO:0000256" key="5">
    <source>
        <dbReference type="RuleBase" id="RU003357"/>
    </source>
</evidence>
<evidence type="ECO:0000256" key="4">
    <source>
        <dbReference type="ARBA" id="ARBA00023237"/>
    </source>
</evidence>
<evidence type="ECO:0000259" key="8">
    <source>
        <dbReference type="Pfam" id="PF07715"/>
    </source>
</evidence>
<dbReference type="Pfam" id="PF07715">
    <property type="entry name" value="Plug"/>
    <property type="match status" value="1"/>
</dbReference>
<evidence type="ECO:0000256" key="6">
    <source>
        <dbReference type="SAM" id="SignalP"/>
    </source>
</evidence>
<comment type="similarity">
    <text evidence="2 5">Belongs to the TonB-dependent receptor family.</text>
</comment>
<keyword evidence="10" id="KW-1185">Reference proteome</keyword>
<dbReference type="InterPro" id="IPR010104">
    <property type="entry name" value="TonB_rcpt_bac"/>
</dbReference>
<dbReference type="InterPro" id="IPR037066">
    <property type="entry name" value="Plug_dom_sf"/>
</dbReference>
<keyword evidence="9" id="KW-0675">Receptor</keyword>
<feature type="signal peptide" evidence="6">
    <location>
        <begin position="1"/>
        <end position="24"/>
    </location>
</feature>
<proteinExistence type="inferred from homology"/>
<evidence type="ECO:0000313" key="10">
    <source>
        <dbReference type="Proteomes" id="UP001606302"/>
    </source>
</evidence>
<dbReference type="SUPFAM" id="SSF56935">
    <property type="entry name" value="Porins"/>
    <property type="match status" value="1"/>
</dbReference>
<accession>A0ABW7GSR3</accession>
<dbReference type="InterPro" id="IPR036942">
    <property type="entry name" value="Beta-barrel_TonB_sf"/>
</dbReference>
<evidence type="ECO:0000256" key="1">
    <source>
        <dbReference type="ARBA" id="ARBA00004442"/>
    </source>
</evidence>
<dbReference type="Gene3D" id="2.40.170.20">
    <property type="entry name" value="TonB-dependent receptor, beta-barrel domain"/>
    <property type="match status" value="1"/>
</dbReference>
<evidence type="ECO:0000256" key="3">
    <source>
        <dbReference type="ARBA" id="ARBA00023136"/>
    </source>
</evidence>
<reference evidence="9 10" key="1">
    <citation type="submission" date="2024-08" db="EMBL/GenBank/DDBJ databases">
        <authorList>
            <person name="Lu H."/>
        </authorList>
    </citation>
    <scope>NUCLEOTIDE SEQUENCE [LARGE SCALE GENOMIC DNA]</scope>
    <source>
        <strain evidence="9 10">DXS20W</strain>
    </source>
</reference>
<keyword evidence="3 5" id="KW-0472">Membrane</keyword>
<comment type="subcellular location">
    <subcellularLocation>
        <location evidence="1 5">Cell outer membrane</location>
    </subcellularLocation>
</comment>
<evidence type="ECO:0000256" key="2">
    <source>
        <dbReference type="ARBA" id="ARBA00009810"/>
    </source>
</evidence>
<gene>
    <name evidence="9" type="ORF">ACG04Q_25060</name>
</gene>
<dbReference type="Proteomes" id="UP001606302">
    <property type="component" value="Unassembled WGS sequence"/>
</dbReference>
<dbReference type="InterPro" id="IPR012910">
    <property type="entry name" value="Plug_dom"/>
</dbReference>
<dbReference type="PANTHER" id="PTHR40980">
    <property type="entry name" value="PLUG DOMAIN-CONTAINING PROTEIN"/>
    <property type="match status" value="1"/>
</dbReference>
<dbReference type="PANTHER" id="PTHR40980:SF4">
    <property type="entry name" value="TONB-DEPENDENT RECEPTOR-LIKE BETA-BARREL DOMAIN-CONTAINING PROTEIN"/>
    <property type="match status" value="1"/>
</dbReference>
<dbReference type="Gene3D" id="2.170.130.10">
    <property type="entry name" value="TonB-dependent receptor, plug domain"/>
    <property type="match status" value="1"/>
</dbReference>
<feature type="domain" description="TonB-dependent receptor plug" evidence="8">
    <location>
        <begin position="53"/>
        <end position="157"/>
    </location>
</feature>